<dbReference type="InterPro" id="IPR053157">
    <property type="entry name" value="Sterol_Uptake_Regulator"/>
</dbReference>
<protein>
    <submittedName>
        <fullName evidence="4">Lysine biosynthesis regulatory protein LYS14</fullName>
    </submittedName>
</protein>
<dbReference type="Gene3D" id="4.10.240.10">
    <property type="entry name" value="Zn(2)-C6 fungal-type DNA-binding domain"/>
    <property type="match status" value="1"/>
</dbReference>
<dbReference type="OrthoDB" id="416217at2759"/>
<dbReference type="Proteomes" id="UP000186583">
    <property type="component" value="Unassembled WGS sequence"/>
</dbReference>
<feature type="domain" description="Zn(2)-C6 fungal-type" evidence="3">
    <location>
        <begin position="42"/>
        <end position="92"/>
    </location>
</feature>
<accession>A0A1Q8RVL0</accession>
<evidence type="ECO:0000259" key="3">
    <source>
        <dbReference type="SMART" id="SM00066"/>
    </source>
</evidence>
<dbReference type="SMART" id="SM00066">
    <property type="entry name" value="GAL4"/>
    <property type="match status" value="1"/>
</dbReference>
<evidence type="ECO:0000256" key="1">
    <source>
        <dbReference type="ARBA" id="ARBA00023242"/>
    </source>
</evidence>
<dbReference type="EMBL" id="MPGH01000088">
    <property type="protein sequence ID" value="OLN88260.1"/>
    <property type="molecule type" value="Genomic_DNA"/>
</dbReference>
<gene>
    <name evidence="4" type="ORF">CCHL11_00243</name>
</gene>
<dbReference type="GO" id="GO:0001228">
    <property type="term" value="F:DNA-binding transcription activator activity, RNA polymerase II-specific"/>
    <property type="evidence" value="ECO:0007669"/>
    <property type="project" value="TreeGrafter"/>
</dbReference>
<dbReference type="GO" id="GO:0008270">
    <property type="term" value="F:zinc ion binding"/>
    <property type="evidence" value="ECO:0007669"/>
    <property type="project" value="InterPro"/>
</dbReference>
<evidence type="ECO:0000313" key="4">
    <source>
        <dbReference type="EMBL" id="OLN88260.1"/>
    </source>
</evidence>
<organism evidence="4 5">
    <name type="scientific">Colletotrichum chlorophyti</name>
    <dbReference type="NCBI Taxonomy" id="708187"/>
    <lineage>
        <taxon>Eukaryota</taxon>
        <taxon>Fungi</taxon>
        <taxon>Dikarya</taxon>
        <taxon>Ascomycota</taxon>
        <taxon>Pezizomycotina</taxon>
        <taxon>Sordariomycetes</taxon>
        <taxon>Hypocreomycetidae</taxon>
        <taxon>Glomerellales</taxon>
        <taxon>Glomerellaceae</taxon>
        <taxon>Colletotrichum</taxon>
    </lineage>
</organism>
<evidence type="ECO:0000313" key="5">
    <source>
        <dbReference type="Proteomes" id="UP000186583"/>
    </source>
</evidence>
<dbReference type="PANTHER" id="PTHR47784:SF5">
    <property type="entry name" value="STEROL UPTAKE CONTROL PROTEIN 2"/>
    <property type="match status" value="1"/>
</dbReference>
<dbReference type="InterPro" id="IPR021858">
    <property type="entry name" value="Fun_TF"/>
</dbReference>
<dbReference type="STRING" id="708187.A0A1Q8RVL0"/>
<keyword evidence="5" id="KW-1185">Reference proteome</keyword>
<name>A0A1Q8RVL0_9PEZI</name>
<comment type="caution">
    <text evidence="4">The sequence shown here is derived from an EMBL/GenBank/DDBJ whole genome shotgun (WGS) entry which is preliminary data.</text>
</comment>
<dbReference type="SUPFAM" id="SSF57701">
    <property type="entry name" value="Zn2/Cys6 DNA-binding domain"/>
    <property type="match status" value="1"/>
</dbReference>
<dbReference type="InterPro" id="IPR036864">
    <property type="entry name" value="Zn2-C6_fun-type_DNA-bd_sf"/>
</dbReference>
<proteinExistence type="predicted"/>
<reference evidence="4 5" key="1">
    <citation type="submission" date="2016-11" db="EMBL/GenBank/DDBJ databases">
        <title>Draft Genome Assembly of Colletotrichum chlorophyti a pathogen of herbaceous plants.</title>
        <authorList>
            <person name="Gan P."/>
            <person name="Narusaka M."/>
            <person name="Tsushima A."/>
            <person name="Narusaka Y."/>
            <person name="Takano Y."/>
            <person name="Shirasu K."/>
        </authorList>
    </citation>
    <scope>NUCLEOTIDE SEQUENCE [LARGE SCALE GENOMIC DNA]</scope>
    <source>
        <strain evidence="4 5">NTL11</strain>
    </source>
</reference>
<dbReference type="Pfam" id="PF11951">
    <property type="entry name" value="Fungal_trans_2"/>
    <property type="match status" value="1"/>
</dbReference>
<evidence type="ECO:0000256" key="2">
    <source>
        <dbReference type="SAM" id="MobiDB-lite"/>
    </source>
</evidence>
<dbReference type="CDD" id="cd00067">
    <property type="entry name" value="GAL4"/>
    <property type="match status" value="1"/>
</dbReference>
<feature type="region of interest" description="Disordered" evidence="2">
    <location>
        <begin position="89"/>
        <end position="109"/>
    </location>
</feature>
<dbReference type="Pfam" id="PF00172">
    <property type="entry name" value="Zn_clus"/>
    <property type="match status" value="1"/>
</dbReference>
<keyword evidence="1" id="KW-0539">Nucleus</keyword>
<dbReference type="InterPro" id="IPR001138">
    <property type="entry name" value="Zn2Cys6_DnaBD"/>
</dbReference>
<dbReference type="AlphaFoldDB" id="A0A1Q8RVL0"/>
<sequence>MITDATGLVILDDSGYSTTPAPEVVSEPKERNPITRKRISHRKSRTGCQACKDSKVKARSFLICDELRPSCLRCDRLQILCEYRRSRNHLSPDDSHTSPNAAVKREPTSSASPVIETRLNLLQLELLQTYATFTCTTMPWLPALKDFWRVTVPNLALNNDYLMSALLAIPALHLAHVRPERRGFYVSAALEYHQTASEAARVKLQNVSEHAGAPLLLFSALSVITGL</sequence>
<dbReference type="PANTHER" id="PTHR47784">
    <property type="entry name" value="STEROL UPTAKE CONTROL PROTEIN 2"/>
    <property type="match status" value="1"/>
</dbReference>